<dbReference type="Proteomes" id="UP000017246">
    <property type="component" value="Unassembled WGS sequence"/>
</dbReference>
<dbReference type="SUPFAM" id="SSF48452">
    <property type="entry name" value="TPR-like"/>
    <property type="match status" value="1"/>
</dbReference>
<keyword evidence="5 7" id="KW-0697">Rotamase</keyword>
<dbReference type="PROSITE" id="PS50059">
    <property type="entry name" value="FKBP_PPIASE"/>
    <property type="match status" value="2"/>
</dbReference>
<dbReference type="PROSITE" id="PS50005">
    <property type="entry name" value="TPR"/>
    <property type="match status" value="1"/>
</dbReference>
<keyword evidence="6 7" id="KW-0413">Isomerase</keyword>
<evidence type="ECO:0000256" key="5">
    <source>
        <dbReference type="ARBA" id="ARBA00023110"/>
    </source>
</evidence>
<dbReference type="EC" id="5.2.1.8" evidence="2 7"/>
<dbReference type="InterPro" id="IPR011990">
    <property type="entry name" value="TPR-like_helical_dom_sf"/>
</dbReference>
<dbReference type="eggNOG" id="KOG0543">
    <property type="taxonomic scope" value="Eukaryota"/>
</dbReference>
<dbReference type="OMA" id="ANCNSAL"/>
<reference evidence="10" key="2">
    <citation type="submission" date="2015-11" db="EMBL/GenBank/DDBJ databases">
        <authorList>
            <person name="Zhang Y."/>
            <person name="Guo Z."/>
        </authorList>
    </citation>
    <scope>NUCLEOTIDE SEQUENCE</scope>
</reference>
<keyword evidence="11" id="KW-1185">Reference proteome</keyword>
<dbReference type="PANTHER" id="PTHR46512">
    <property type="entry name" value="PEPTIDYLPROLYL ISOMERASE"/>
    <property type="match status" value="1"/>
</dbReference>
<evidence type="ECO:0000256" key="1">
    <source>
        <dbReference type="ARBA" id="ARBA00000971"/>
    </source>
</evidence>
<evidence type="ECO:0000256" key="8">
    <source>
        <dbReference type="PROSITE-ProRule" id="PRU00339"/>
    </source>
</evidence>
<keyword evidence="3" id="KW-0677">Repeat</keyword>
<dbReference type="STRING" id="6211.A0A068XYL6"/>
<reference evidence="10" key="1">
    <citation type="journal article" date="2013" name="Nature">
        <title>The genomes of four tapeworm species reveal adaptations to parasitism.</title>
        <authorList>
            <person name="Tsai I.J."/>
            <person name="Zarowiecki M."/>
            <person name="Holroyd N."/>
            <person name="Garciarrubio A."/>
            <person name="Sanchez-Flores A."/>
            <person name="Brooks K.L."/>
            <person name="Tracey A."/>
            <person name="Bobes R.J."/>
            <person name="Fragoso G."/>
            <person name="Sciutto E."/>
            <person name="Aslett M."/>
            <person name="Beasley H."/>
            <person name="Bennett H.M."/>
            <person name="Cai J."/>
            <person name="Camicia F."/>
            <person name="Clark R."/>
            <person name="Cucher M."/>
            <person name="De Silva N."/>
            <person name="Day T.A."/>
            <person name="Deplazes P."/>
            <person name="Estrada K."/>
            <person name="Fernandez C."/>
            <person name="Holland P.W."/>
            <person name="Hou J."/>
            <person name="Hu S."/>
            <person name="Huckvale T."/>
            <person name="Hung S.S."/>
            <person name="Kamenetzky L."/>
            <person name="Keane J.A."/>
            <person name="Kiss F."/>
            <person name="Koziol U."/>
            <person name="Lambert O."/>
            <person name="Liu K."/>
            <person name="Luo X."/>
            <person name="Luo Y."/>
            <person name="Macchiaroli N."/>
            <person name="Nichol S."/>
            <person name="Paps J."/>
            <person name="Parkinson J."/>
            <person name="Pouchkina-Stantcheva N."/>
            <person name="Riddiford N."/>
            <person name="Rosenzvit M."/>
            <person name="Salinas G."/>
            <person name="Wasmuth J.D."/>
            <person name="Zamanian M."/>
            <person name="Zheng Y."/>
            <person name="Cai X."/>
            <person name="Soberon X."/>
            <person name="Olson P.D."/>
            <person name="Laclette J.P."/>
            <person name="Brehm K."/>
            <person name="Berriman M."/>
            <person name="Garciarrubio A."/>
            <person name="Bobes R.J."/>
            <person name="Fragoso G."/>
            <person name="Sanchez-Flores A."/>
            <person name="Estrada K."/>
            <person name="Cevallos M.A."/>
            <person name="Morett E."/>
            <person name="Gonzalez V."/>
            <person name="Portillo T."/>
            <person name="Ochoa-Leyva A."/>
            <person name="Jose M.V."/>
            <person name="Sciutto E."/>
            <person name="Landa A."/>
            <person name="Jimenez L."/>
            <person name="Valdes V."/>
            <person name="Carrero J.C."/>
            <person name="Larralde C."/>
            <person name="Morales-Montor J."/>
            <person name="Limon-Lason J."/>
            <person name="Soberon X."/>
            <person name="Laclette J.P."/>
        </authorList>
    </citation>
    <scope>NUCLEOTIDE SEQUENCE [LARGE SCALE GENOMIC DNA]</scope>
</reference>
<proteinExistence type="predicted"/>
<evidence type="ECO:0000256" key="7">
    <source>
        <dbReference type="PROSITE-ProRule" id="PRU00277"/>
    </source>
</evidence>
<dbReference type="InterPro" id="IPR019734">
    <property type="entry name" value="TPR_rpt"/>
</dbReference>
<dbReference type="SMART" id="SM00028">
    <property type="entry name" value="TPR"/>
    <property type="match status" value="2"/>
</dbReference>
<evidence type="ECO:0000313" key="10">
    <source>
        <dbReference type="EMBL" id="CDS35906.1"/>
    </source>
</evidence>
<comment type="catalytic activity">
    <reaction evidence="1 7">
        <text>[protein]-peptidylproline (omega=180) = [protein]-peptidylproline (omega=0)</text>
        <dbReference type="Rhea" id="RHEA:16237"/>
        <dbReference type="Rhea" id="RHEA-COMP:10747"/>
        <dbReference type="Rhea" id="RHEA-COMP:10748"/>
        <dbReference type="ChEBI" id="CHEBI:83833"/>
        <dbReference type="ChEBI" id="CHEBI:83834"/>
        <dbReference type="EC" id="5.2.1.8"/>
    </reaction>
</comment>
<feature type="domain" description="PPIase FKBP-type" evidence="9">
    <location>
        <begin position="150"/>
        <end position="236"/>
    </location>
</feature>
<dbReference type="Gene3D" id="3.10.50.40">
    <property type="match status" value="2"/>
</dbReference>
<evidence type="ECO:0000313" key="11">
    <source>
        <dbReference type="Proteomes" id="UP000017246"/>
    </source>
</evidence>
<feature type="repeat" description="TPR" evidence="8">
    <location>
        <begin position="337"/>
        <end position="370"/>
    </location>
</feature>
<dbReference type="EMBL" id="LN902841">
    <property type="protein sequence ID" value="CDS35906.1"/>
    <property type="molecule type" value="Genomic_DNA"/>
</dbReference>
<evidence type="ECO:0000256" key="4">
    <source>
        <dbReference type="ARBA" id="ARBA00022803"/>
    </source>
</evidence>
<dbReference type="InterPro" id="IPR050754">
    <property type="entry name" value="FKBP4/5/8-like"/>
</dbReference>
<evidence type="ECO:0000259" key="9">
    <source>
        <dbReference type="PROSITE" id="PS50059"/>
    </source>
</evidence>
<dbReference type="OrthoDB" id="433738at2759"/>
<evidence type="ECO:0000256" key="6">
    <source>
        <dbReference type="ARBA" id="ARBA00023235"/>
    </source>
</evidence>
<dbReference type="PANTHER" id="PTHR46512:SF9">
    <property type="entry name" value="PEPTIDYLPROLYL ISOMERASE"/>
    <property type="match status" value="1"/>
</dbReference>
<protein>
    <recommendedName>
        <fullName evidence="2 7">peptidylprolyl isomerase</fullName>
        <ecNumber evidence="2 7">5.2.1.8</ecNumber>
    </recommendedName>
</protein>
<dbReference type="Pfam" id="PF00254">
    <property type="entry name" value="FKBP_C"/>
    <property type="match status" value="2"/>
</dbReference>
<keyword evidence="4 8" id="KW-0802">TPR repeat</keyword>
<dbReference type="GO" id="GO:0003755">
    <property type="term" value="F:peptidyl-prolyl cis-trans isomerase activity"/>
    <property type="evidence" value="ECO:0007669"/>
    <property type="project" value="UniProtKB-KW"/>
</dbReference>
<feature type="domain" description="PPIase FKBP-type" evidence="9">
    <location>
        <begin position="38"/>
        <end position="105"/>
    </location>
</feature>
<name>A0A068XYL6_ECHMU</name>
<evidence type="ECO:0000256" key="2">
    <source>
        <dbReference type="ARBA" id="ARBA00013194"/>
    </source>
</evidence>
<dbReference type="SUPFAM" id="SSF54534">
    <property type="entry name" value="FKBP-like"/>
    <property type="match status" value="2"/>
</dbReference>
<accession>A0A068XYL6</accession>
<dbReference type="Gene3D" id="1.25.40.10">
    <property type="entry name" value="Tetratricopeptide repeat domain"/>
    <property type="match status" value="1"/>
</dbReference>
<dbReference type="AlphaFoldDB" id="A0A068XYL6"/>
<gene>
    <name evidence="10" type="ORF">EmuJ_001186200</name>
</gene>
<organism evidence="10 11">
    <name type="scientific">Echinococcus multilocularis</name>
    <name type="common">Fox tapeworm</name>
    <dbReference type="NCBI Taxonomy" id="6211"/>
    <lineage>
        <taxon>Eukaryota</taxon>
        <taxon>Metazoa</taxon>
        <taxon>Spiralia</taxon>
        <taxon>Lophotrochozoa</taxon>
        <taxon>Platyhelminthes</taxon>
        <taxon>Cestoda</taxon>
        <taxon>Eucestoda</taxon>
        <taxon>Cyclophyllidea</taxon>
        <taxon>Taeniidae</taxon>
        <taxon>Echinococcus</taxon>
    </lineage>
</organism>
<evidence type="ECO:0000256" key="3">
    <source>
        <dbReference type="ARBA" id="ARBA00022737"/>
    </source>
</evidence>
<dbReference type="InterPro" id="IPR046357">
    <property type="entry name" value="PPIase_dom_sf"/>
</dbReference>
<dbReference type="InterPro" id="IPR001179">
    <property type="entry name" value="PPIase_FKBP_dom"/>
</dbReference>
<sequence length="434" mass="48992">MMCEDISPLENFTSLVDDGGVLKRIIKKGHTDISPVKGETVVVHYVGIYHGGDEHGEKFDSSRDRNEPLSYTSEEGHVIKGWDIAVPSMKLGEVCELVVSPGYGYQDGKTRRFEIELLDFYGKDVSPKFDGSVYLTQLVHGNEAVSPRPGSLCKIHALGYCDGRVFEDRDVSFLIGDFEEVGLPEGLDRALCYMSEGEEARIRIREPMTFSSHESAKRGVPKGSILYYLVKITSCEQRKSVTVFSTFREKMEHMQSLKQKANELLKAGKYRIAADMYSDLLSDCLGVATSGYDQYAELNNFKCVLHQNKACAFLKLKSPQECLEACMQGLELNSRNEKCLYRKGEAYLLLGDHEEAAACFQEVLAVNAKNLEAVQKLKSCQDVISKALQREKMMFQSAFKPTRRMGVKLQRRQRRQTFPYGGFCCDHVYFLNTV</sequence>
<dbReference type="Pfam" id="PF00515">
    <property type="entry name" value="TPR_1"/>
    <property type="match status" value="1"/>
</dbReference>